<dbReference type="Pfam" id="PF00361">
    <property type="entry name" value="Proton_antipo_M"/>
    <property type="match status" value="1"/>
</dbReference>
<name>A0A444L6W8_METS7</name>
<feature type="transmembrane region" description="Helical" evidence="6">
    <location>
        <begin position="213"/>
        <end position="233"/>
    </location>
</feature>
<feature type="transmembrane region" description="Helical" evidence="6">
    <location>
        <begin position="146"/>
        <end position="166"/>
    </location>
</feature>
<gene>
    <name evidence="9" type="ORF">Metus_1315</name>
</gene>
<evidence type="ECO:0000259" key="7">
    <source>
        <dbReference type="Pfam" id="PF00361"/>
    </source>
</evidence>
<evidence type="ECO:0000313" key="9">
    <source>
        <dbReference type="EMBL" id="RWX73341.1"/>
    </source>
</evidence>
<evidence type="ECO:0000256" key="5">
    <source>
        <dbReference type="ARBA" id="ARBA00023136"/>
    </source>
</evidence>
<dbReference type="EMBL" id="RXGA01000003">
    <property type="protein sequence ID" value="RWX73341.1"/>
    <property type="molecule type" value="Genomic_DNA"/>
</dbReference>
<keyword evidence="4 6" id="KW-1133">Transmembrane helix</keyword>
<dbReference type="AlphaFoldDB" id="A0A444L6W8"/>
<evidence type="ECO:0000256" key="4">
    <source>
        <dbReference type="ARBA" id="ARBA00022989"/>
    </source>
</evidence>
<feature type="transmembrane region" description="Helical" evidence="6">
    <location>
        <begin position="78"/>
        <end position="99"/>
    </location>
</feature>
<comment type="subcellular location">
    <subcellularLocation>
        <location evidence="1">Cell membrane</location>
        <topology evidence="1">Multi-pass membrane protein</topology>
    </subcellularLocation>
</comment>
<keyword evidence="5 6" id="KW-0472">Membrane</keyword>
<feature type="transmembrane region" description="Helical" evidence="6">
    <location>
        <begin position="120"/>
        <end position="140"/>
    </location>
</feature>
<dbReference type="GO" id="GO:0005886">
    <property type="term" value="C:plasma membrane"/>
    <property type="evidence" value="ECO:0007669"/>
    <property type="project" value="UniProtKB-SubCell"/>
</dbReference>
<keyword evidence="3 6" id="KW-0812">Transmembrane</keyword>
<feature type="transmembrane region" description="Helical" evidence="6">
    <location>
        <begin position="271"/>
        <end position="292"/>
    </location>
</feature>
<dbReference type="InterPro" id="IPR050586">
    <property type="entry name" value="CPA3_Na-H_Antiporter_D"/>
</dbReference>
<dbReference type="Proteomes" id="UP000288215">
    <property type="component" value="Unassembled WGS sequence"/>
</dbReference>
<evidence type="ECO:0000259" key="8">
    <source>
        <dbReference type="Pfam" id="PF00662"/>
    </source>
</evidence>
<feature type="transmembrane region" description="Helical" evidence="6">
    <location>
        <begin position="452"/>
        <end position="473"/>
    </location>
</feature>
<feature type="domain" description="NADH-Ubiquinone oxidoreductase (complex I) chain 5 N-terminal" evidence="8">
    <location>
        <begin position="62"/>
        <end position="104"/>
    </location>
</feature>
<keyword evidence="2" id="KW-1003">Cell membrane</keyword>
<feature type="transmembrane region" description="Helical" evidence="6">
    <location>
        <begin position="327"/>
        <end position="348"/>
    </location>
</feature>
<evidence type="ECO:0000256" key="3">
    <source>
        <dbReference type="ARBA" id="ARBA00022692"/>
    </source>
</evidence>
<evidence type="ECO:0000256" key="2">
    <source>
        <dbReference type="ARBA" id="ARBA00022475"/>
    </source>
</evidence>
<feature type="transmembrane region" description="Helical" evidence="6">
    <location>
        <begin position="408"/>
        <end position="431"/>
    </location>
</feature>
<dbReference type="InterPro" id="IPR003918">
    <property type="entry name" value="NADH_UbQ_OxRdtase"/>
</dbReference>
<dbReference type="InterPro" id="IPR001516">
    <property type="entry name" value="Proton_antipo_N"/>
</dbReference>
<dbReference type="Pfam" id="PF00662">
    <property type="entry name" value="Proton_antipo_N"/>
    <property type="match status" value="1"/>
</dbReference>
<evidence type="ECO:0000313" key="10">
    <source>
        <dbReference type="Proteomes" id="UP000288215"/>
    </source>
</evidence>
<accession>A0A444L6W8</accession>
<dbReference type="PANTHER" id="PTHR42703:SF1">
    <property type="entry name" value="NA(+)_H(+) ANTIPORTER SUBUNIT D1"/>
    <property type="match status" value="1"/>
</dbReference>
<evidence type="ECO:0000256" key="6">
    <source>
        <dbReference type="SAM" id="Phobius"/>
    </source>
</evidence>
<dbReference type="GO" id="GO:0042773">
    <property type="term" value="P:ATP synthesis coupled electron transport"/>
    <property type="evidence" value="ECO:0007669"/>
    <property type="project" value="InterPro"/>
</dbReference>
<dbReference type="InterPro" id="IPR001750">
    <property type="entry name" value="ND/Mrp_TM"/>
</dbReference>
<feature type="transmembrane region" description="Helical" evidence="6">
    <location>
        <begin position="369"/>
        <end position="388"/>
    </location>
</feature>
<reference evidence="9 10" key="1">
    <citation type="submission" date="2018-12" db="EMBL/GenBank/DDBJ databases">
        <title>The complete genome of the methanogenic archaea of the candidate phylum Verstraetearchaeota, obtained from the metagenome of underground thermal water.</title>
        <authorList>
            <person name="Kadnikov V.V."/>
            <person name="Mardanov A.V."/>
            <person name="Beletsky A.V."/>
            <person name="Karnachuk O.V."/>
            <person name="Ravin N.V."/>
        </authorList>
    </citation>
    <scope>NUCLEOTIDE SEQUENCE [LARGE SCALE GENOMIC DNA]</scope>
    <source>
        <strain evidence="9">Ch88</strain>
    </source>
</reference>
<organism evidence="9 10">
    <name type="scientific">Methanosuratincola subterraneus</name>
    <dbReference type="NCBI Taxonomy" id="2593994"/>
    <lineage>
        <taxon>Archaea</taxon>
        <taxon>Thermoproteota</taxon>
        <taxon>Methanosuratincolia</taxon>
        <taxon>Candidatus Methanomethylicales</taxon>
        <taxon>Candidatus Methanomethylicaceae</taxon>
        <taxon>Candidatus Methanosuratincola (ex Vanwonterghem et al. 2016)</taxon>
    </lineage>
</organism>
<dbReference type="GO" id="GO:0008137">
    <property type="term" value="F:NADH dehydrogenase (ubiquinone) activity"/>
    <property type="evidence" value="ECO:0007669"/>
    <property type="project" value="InterPro"/>
</dbReference>
<protein>
    <submittedName>
        <fullName evidence="9">NADH-quinone oxidoreductase subunit M</fullName>
    </submittedName>
</protein>
<feature type="transmembrane region" description="Helical" evidence="6">
    <location>
        <begin position="173"/>
        <end position="193"/>
    </location>
</feature>
<dbReference type="PANTHER" id="PTHR42703">
    <property type="entry name" value="NADH DEHYDROGENASE"/>
    <property type="match status" value="1"/>
</dbReference>
<evidence type="ECO:0000256" key="1">
    <source>
        <dbReference type="ARBA" id="ARBA00004651"/>
    </source>
</evidence>
<dbReference type="PRINTS" id="PR01437">
    <property type="entry name" value="NUOXDRDTASE4"/>
</dbReference>
<feature type="domain" description="NADH:quinone oxidoreductase/Mrp antiporter transmembrane" evidence="7">
    <location>
        <begin position="140"/>
        <end position="417"/>
    </location>
</feature>
<sequence>MTLVCFVLIPLLLLPVIYFAGPRLKEKVGYAAAIAPLAGFAQTISLYPLLLNGERAFTEIGWANYLGLDMNFNLSVDGISLIYVLSISSVSAAVCLYSVKYMDHRISELGIEGKERGRAFSRFYAVYLAFYLGMVGAVISTNVIQFYIFYELILISTWLLIHMFGYGDKERVALVYFIWTHISGMLVLIGFVLHYMESGCISIASYQDLSGASYLLLVGFCVKMAVFGLHTWLPLAHGEAPTPISALLSPVTIGIGAYGILRMALPAVANLSLWIAIWAMVTIIYGGIVALGEDDIKRLLAYSSISHMGYMLLGIASITYVGSVGVVYHYLTHAFLKAVLFMTAGVLMMQLHGIRRISMMGGLAAKTPVAAFFLASGFLGLAGFPPFSGFNSKLMIFTGAFLGAGDQTYLVIVAGAAFSSILTVAYGAEAIRKSMFGPAKEGLNLEKAEVSMLIPIAAMLILSLAFFFLPWLVLVPLGG</sequence>
<feature type="transmembrane region" description="Helical" evidence="6">
    <location>
        <begin position="299"/>
        <end position="321"/>
    </location>
</feature>
<comment type="caution">
    <text evidence="9">The sequence shown here is derived from an EMBL/GenBank/DDBJ whole genome shotgun (WGS) entry which is preliminary data.</text>
</comment>
<feature type="transmembrane region" description="Helical" evidence="6">
    <location>
        <begin position="245"/>
        <end position="265"/>
    </location>
</feature>
<proteinExistence type="predicted"/>